<name>A0ABY7VS52_9BACT</name>
<sequence length="579" mass="66246">MKVKIIFFTTIVCLWTFVSLAAPRPNVVLIMCDDLNDYISGMGSHPQVRTPNLEKFAKSAVAFKRAYSNNPVCAPSRASIFTGIYPHQSKNLFWQKWYQQDTLKHCKTMMEMFKENGYHVVGSGKLLHHNKASIYTEFHKEANYGPFWKVGKDLKAHPDVPAPFSEIGAIDGSYGSLESAIDNESENAFWFFGDWKSKKAYNATGPDRDPTPDEYNAKWAAEQIAEFDKENIKKPFFLSVGFIRPHTPLHVPQKYFDMFPQKDIILPEIKMNDKDDTFYESVFEADQKGLKYFRLLKESYPNQEAGLRAFTQAYLACITAVDENIGQVIDAVDKSRFKDNTIVIFTSDHGWNMGEKDFLFKNSLWEESARIPFIIRAPKVAQSGMVAEQPISLIDLYPTLVDLCSLEGDNRKNDKGIRLSGFSIRPFLEDPKNGEWQGPNSALTMVYAGPHTGWDPSLQHWTLRSKDWRYIRYNNGKEELYKHDVDPGEHTNLAMNPEYTEVKEKMKAELIAMAELDFSKTVPSTRSKENGTQKKSSSESKKSAVDWKKAYFKKNPSADSNKDGDLSWSELQKHKNLKK</sequence>
<evidence type="ECO:0000256" key="3">
    <source>
        <dbReference type="ARBA" id="ARBA00022723"/>
    </source>
</evidence>
<gene>
    <name evidence="10" type="ORF">PQO03_10040</name>
</gene>
<keyword evidence="3" id="KW-0479">Metal-binding</keyword>
<feature type="compositionally biased region" description="Basic and acidic residues" evidence="7">
    <location>
        <begin position="526"/>
        <end position="549"/>
    </location>
</feature>
<evidence type="ECO:0000256" key="7">
    <source>
        <dbReference type="SAM" id="MobiDB-lite"/>
    </source>
</evidence>
<dbReference type="EMBL" id="CP117811">
    <property type="protein sequence ID" value="WDE96053.1"/>
    <property type="molecule type" value="Genomic_DNA"/>
</dbReference>
<keyword evidence="4 8" id="KW-0732">Signal</keyword>
<dbReference type="SUPFAM" id="SSF53649">
    <property type="entry name" value="Alkaline phosphatase-like"/>
    <property type="match status" value="1"/>
</dbReference>
<keyword evidence="11" id="KW-1185">Reference proteome</keyword>
<feature type="domain" description="Sulfatase N-terminal" evidence="9">
    <location>
        <begin position="25"/>
        <end position="403"/>
    </location>
</feature>
<protein>
    <submittedName>
        <fullName evidence="10">Sulfatase</fullName>
    </submittedName>
</protein>
<dbReference type="PROSITE" id="PS00523">
    <property type="entry name" value="SULFATASE_1"/>
    <property type="match status" value="1"/>
</dbReference>
<keyword evidence="6" id="KW-0106">Calcium</keyword>
<proteinExistence type="inferred from homology"/>
<feature type="region of interest" description="Disordered" evidence="7">
    <location>
        <begin position="522"/>
        <end position="579"/>
    </location>
</feature>
<evidence type="ECO:0000313" key="11">
    <source>
        <dbReference type="Proteomes" id="UP001214250"/>
    </source>
</evidence>
<evidence type="ECO:0000256" key="2">
    <source>
        <dbReference type="ARBA" id="ARBA00008779"/>
    </source>
</evidence>
<evidence type="ECO:0000256" key="5">
    <source>
        <dbReference type="ARBA" id="ARBA00022801"/>
    </source>
</evidence>
<dbReference type="Pfam" id="PF00884">
    <property type="entry name" value="Sulfatase"/>
    <property type="match status" value="1"/>
</dbReference>
<dbReference type="Gene3D" id="3.40.720.10">
    <property type="entry name" value="Alkaline Phosphatase, subunit A"/>
    <property type="match status" value="1"/>
</dbReference>
<dbReference type="PANTHER" id="PTHR45953:SF1">
    <property type="entry name" value="IDURONATE 2-SULFATASE"/>
    <property type="match status" value="1"/>
</dbReference>
<reference evidence="10 11" key="1">
    <citation type="submission" date="2023-02" db="EMBL/GenBank/DDBJ databases">
        <title>Genome sequence of Lentisphaera profundi SAORIC-696.</title>
        <authorList>
            <person name="Kim e."/>
            <person name="Cho J.-C."/>
            <person name="Choi A."/>
            <person name="Kang I."/>
        </authorList>
    </citation>
    <scope>NUCLEOTIDE SEQUENCE [LARGE SCALE GENOMIC DNA]</scope>
    <source>
        <strain evidence="10 11">SAORIC-696</strain>
    </source>
</reference>
<dbReference type="PANTHER" id="PTHR45953">
    <property type="entry name" value="IDURONATE 2-SULFATASE"/>
    <property type="match status" value="1"/>
</dbReference>
<evidence type="ECO:0000259" key="9">
    <source>
        <dbReference type="Pfam" id="PF00884"/>
    </source>
</evidence>
<dbReference type="InterPro" id="IPR000917">
    <property type="entry name" value="Sulfatase_N"/>
</dbReference>
<accession>A0ABY7VS52</accession>
<evidence type="ECO:0000256" key="6">
    <source>
        <dbReference type="ARBA" id="ARBA00022837"/>
    </source>
</evidence>
<comment type="similarity">
    <text evidence="2">Belongs to the sulfatase family.</text>
</comment>
<evidence type="ECO:0000256" key="8">
    <source>
        <dbReference type="SAM" id="SignalP"/>
    </source>
</evidence>
<dbReference type="RefSeq" id="WP_274150027.1">
    <property type="nucleotide sequence ID" value="NZ_CP117811.1"/>
</dbReference>
<evidence type="ECO:0000313" key="10">
    <source>
        <dbReference type="EMBL" id="WDE96053.1"/>
    </source>
</evidence>
<feature type="chain" id="PRO_5046722876" evidence="8">
    <location>
        <begin position="22"/>
        <end position="579"/>
    </location>
</feature>
<dbReference type="InterPro" id="IPR018247">
    <property type="entry name" value="EF_Hand_1_Ca_BS"/>
</dbReference>
<dbReference type="Proteomes" id="UP001214250">
    <property type="component" value="Chromosome 1"/>
</dbReference>
<dbReference type="InterPro" id="IPR024607">
    <property type="entry name" value="Sulfatase_CS"/>
</dbReference>
<dbReference type="InterPro" id="IPR017850">
    <property type="entry name" value="Alkaline_phosphatase_core_sf"/>
</dbReference>
<organism evidence="10 11">
    <name type="scientific">Lentisphaera profundi</name>
    <dbReference type="NCBI Taxonomy" id="1658616"/>
    <lineage>
        <taxon>Bacteria</taxon>
        <taxon>Pseudomonadati</taxon>
        <taxon>Lentisphaerota</taxon>
        <taxon>Lentisphaeria</taxon>
        <taxon>Lentisphaerales</taxon>
        <taxon>Lentisphaeraceae</taxon>
        <taxon>Lentisphaera</taxon>
    </lineage>
</organism>
<evidence type="ECO:0000256" key="4">
    <source>
        <dbReference type="ARBA" id="ARBA00022729"/>
    </source>
</evidence>
<dbReference type="CDD" id="cd16030">
    <property type="entry name" value="iduronate-2-sulfatase"/>
    <property type="match status" value="1"/>
</dbReference>
<dbReference type="InterPro" id="IPR035874">
    <property type="entry name" value="IDS"/>
</dbReference>
<feature type="signal peptide" evidence="8">
    <location>
        <begin position="1"/>
        <end position="21"/>
    </location>
</feature>
<dbReference type="PROSITE" id="PS00018">
    <property type="entry name" value="EF_HAND_1"/>
    <property type="match status" value="1"/>
</dbReference>
<keyword evidence="5" id="KW-0378">Hydrolase</keyword>
<evidence type="ECO:0000256" key="1">
    <source>
        <dbReference type="ARBA" id="ARBA00001913"/>
    </source>
</evidence>
<comment type="cofactor">
    <cofactor evidence="1">
        <name>Ca(2+)</name>
        <dbReference type="ChEBI" id="CHEBI:29108"/>
    </cofactor>
</comment>